<feature type="transmembrane region" description="Helical" evidence="1">
    <location>
        <begin position="68"/>
        <end position="86"/>
    </location>
</feature>
<organism evidence="2 3">
    <name type="scientific">Coniophora puteana (strain RWD-64-598)</name>
    <name type="common">Brown rot fungus</name>
    <dbReference type="NCBI Taxonomy" id="741705"/>
    <lineage>
        <taxon>Eukaryota</taxon>
        <taxon>Fungi</taxon>
        <taxon>Dikarya</taxon>
        <taxon>Basidiomycota</taxon>
        <taxon>Agaricomycotina</taxon>
        <taxon>Agaricomycetes</taxon>
        <taxon>Agaricomycetidae</taxon>
        <taxon>Boletales</taxon>
        <taxon>Coniophorineae</taxon>
        <taxon>Coniophoraceae</taxon>
        <taxon>Coniophora</taxon>
    </lineage>
</organism>
<evidence type="ECO:0000313" key="2">
    <source>
        <dbReference type="EMBL" id="EIW82230.1"/>
    </source>
</evidence>
<dbReference type="OrthoDB" id="9626941at2759"/>
<dbReference type="AlphaFoldDB" id="A0A5M3MT13"/>
<dbReference type="PANTHER" id="PTHR28251:SF1">
    <property type="entry name" value="V-TYPE ATPASE ASSEMBLY FACTOR PKR1"/>
    <property type="match status" value="1"/>
</dbReference>
<dbReference type="RefSeq" id="XP_007767968.1">
    <property type="nucleotide sequence ID" value="XM_007769778.1"/>
</dbReference>
<dbReference type="GO" id="GO:0070072">
    <property type="term" value="P:vacuolar proton-transporting V-type ATPase complex assembly"/>
    <property type="evidence" value="ECO:0007669"/>
    <property type="project" value="InterPro"/>
</dbReference>
<keyword evidence="1" id="KW-1133">Transmembrane helix</keyword>
<sequence>MSAESTAQDAPQLNSEKQFDQDESFFSNILAPGSSLHPTFLAIVDGSLALLLVTFIAALYFTNGSIHFIVLIVIELALWATIKWFVNELKQVQEVDENSQEKKDQ</sequence>
<accession>A0A5M3MT13</accession>
<dbReference type="KEGG" id="cput:CONPUDRAFT_153112"/>
<gene>
    <name evidence="2" type="ORF">CONPUDRAFT_153112</name>
</gene>
<name>A0A5M3MT13_CONPW</name>
<comment type="caution">
    <text evidence="2">The sequence shown here is derived from an EMBL/GenBank/DDBJ whole genome shotgun (WGS) entry which is preliminary data.</text>
</comment>
<dbReference type="EMBL" id="JH711577">
    <property type="protein sequence ID" value="EIW82230.1"/>
    <property type="molecule type" value="Genomic_DNA"/>
</dbReference>
<keyword evidence="3" id="KW-1185">Reference proteome</keyword>
<evidence type="ECO:0000256" key="1">
    <source>
        <dbReference type="SAM" id="Phobius"/>
    </source>
</evidence>
<dbReference type="Proteomes" id="UP000053558">
    <property type="component" value="Unassembled WGS sequence"/>
</dbReference>
<feature type="transmembrane region" description="Helical" evidence="1">
    <location>
        <begin position="40"/>
        <end position="61"/>
    </location>
</feature>
<keyword evidence="1" id="KW-0472">Membrane</keyword>
<keyword evidence="1" id="KW-0812">Transmembrane</keyword>
<evidence type="ECO:0000313" key="3">
    <source>
        <dbReference type="Proteomes" id="UP000053558"/>
    </source>
</evidence>
<dbReference type="PANTHER" id="PTHR28251">
    <property type="entry name" value="V-TYPE ATPASE ASSEMBLY FACTOR PKR1"/>
    <property type="match status" value="1"/>
</dbReference>
<reference evidence="3" key="1">
    <citation type="journal article" date="2012" name="Science">
        <title>The Paleozoic origin of enzymatic lignin decomposition reconstructed from 31 fungal genomes.</title>
        <authorList>
            <person name="Floudas D."/>
            <person name="Binder M."/>
            <person name="Riley R."/>
            <person name="Barry K."/>
            <person name="Blanchette R.A."/>
            <person name="Henrissat B."/>
            <person name="Martinez A.T."/>
            <person name="Otillar R."/>
            <person name="Spatafora J.W."/>
            <person name="Yadav J.S."/>
            <person name="Aerts A."/>
            <person name="Benoit I."/>
            <person name="Boyd A."/>
            <person name="Carlson A."/>
            <person name="Copeland A."/>
            <person name="Coutinho P.M."/>
            <person name="de Vries R.P."/>
            <person name="Ferreira P."/>
            <person name="Findley K."/>
            <person name="Foster B."/>
            <person name="Gaskell J."/>
            <person name="Glotzer D."/>
            <person name="Gorecki P."/>
            <person name="Heitman J."/>
            <person name="Hesse C."/>
            <person name="Hori C."/>
            <person name="Igarashi K."/>
            <person name="Jurgens J.A."/>
            <person name="Kallen N."/>
            <person name="Kersten P."/>
            <person name="Kohler A."/>
            <person name="Kuees U."/>
            <person name="Kumar T.K.A."/>
            <person name="Kuo A."/>
            <person name="LaButti K."/>
            <person name="Larrondo L.F."/>
            <person name="Lindquist E."/>
            <person name="Ling A."/>
            <person name="Lombard V."/>
            <person name="Lucas S."/>
            <person name="Lundell T."/>
            <person name="Martin R."/>
            <person name="McLaughlin D.J."/>
            <person name="Morgenstern I."/>
            <person name="Morin E."/>
            <person name="Murat C."/>
            <person name="Nagy L.G."/>
            <person name="Nolan M."/>
            <person name="Ohm R.A."/>
            <person name="Patyshakuliyeva A."/>
            <person name="Rokas A."/>
            <person name="Ruiz-Duenas F.J."/>
            <person name="Sabat G."/>
            <person name="Salamov A."/>
            <person name="Samejima M."/>
            <person name="Schmutz J."/>
            <person name="Slot J.C."/>
            <person name="St John F."/>
            <person name="Stenlid J."/>
            <person name="Sun H."/>
            <person name="Sun S."/>
            <person name="Syed K."/>
            <person name="Tsang A."/>
            <person name="Wiebenga A."/>
            <person name="Young D."/>
            <person name="Pisabarro A."/>
            <person name="Eastwood D.C."/>
            <person name="Martin F."/>
            <person name="Cullen D."/>
            <person name="Grigoriev I.V."/>
            <person name="Hibbett D.S."/>
        </authorList>
    </citation>
    <scope>NUCLEOTIDE SEQUENCE [LARGE SCALE GENOMIC DNA]</scope>
    <source>
        <strain evidence="3">RWD-64-598 SS2</strain>
    </source>
</reference>
<dbReference type="GO" id="GO:0005789">
    <property type="term" value="C:endoplasmic reticulum membrane"/>
    <property type="evidence" value="ECO:0007669"/>
    <property type="project" value="TreeGrafter"/>
</dbReference>
<dbReference type="OMA" id="NTANEPG"/>
<proteinExistence type="predicted"/>
<dbReference type="InterPro" id="IPR013945">
    <property type="entry name" value="Pkr1"/>
</dbReference>
<protein>
    <recommendedName>
        <fullName evidence="4">Pkr1-domain-containing protein</fullName>
    </recommendedName>
</protein>
<dbReference type="GeneID" id="19203114"/>
<evidence type="ECO:0008006" key="4">
    <source>
        <dbReference type="Google" id="ProtNLM"/>
    </source>
</evidence>
<dbReference type="Pfam" id="PF08636">
    <property type="entry name" value="Pkr1"/>
    <property type="match status" value="1"/>
</dbReference>